<organism evidence="1 2">
    <name type="scientific">Canis lupus dingo</name>
    <name type="common">dingo</name>
    <dbReference type="NCBI Taxonomy" id="286419"/>
    <lineage>
        <taxon>Eukaryota</taxon>
        <taxon>Metazoa</taxon>
        <taxon>Chordata</taxon>
        <taxon>Craniata</taxon>
        <taxon>Vertebrata</taxon>
        <taxon>Euteleostomi</taxon>
        <taxon>Mammalia</taxon>
        <taxon>Eutheria</taxon>
        <taxon>Laurasiatheria</taxon>
        <taxon>Carnivora</taxon>
        <taxon>Caniformia</taxon>
        <taxon>Canidae</taxon>
        <taxon>Canis</taxon>
    </lineage>
</organism>
<sequence length="51" mass="5228">MGMTGMEGLSLGHCGSVPWVTSPHCYLNSQLDLRQNGNGCALGVSGEASFG</sequence>
<reference evidence="1" key="2">
    <citation type="submission" date="2025-09" db="UniProtKB">
        <authorList>
            <consortium name="Ensembl"/>
        </authorList>
    </citation>
    <scope>IDENTIFICATION</scope>
</reference>
<dbReference type="Proteomes" id="UP000694391">
    <property type="component" value="Unplaced"/>
</dbReference>
<accession>A0A8C0L5J5</accession>
<evidence type="ECO:0000313" key="1">
    <source>
        <dbReference type="Ensembl" id="ENSCAFP00020024992.1"/>
    </source>
</evidence>
<proteinExistence type="predicted"/>
<keyword evidence="2" id="KW-1185">Reference proteome</keyword>
<evidence type="ECO:0000313" key="2">
    <source>
        <dbReference type="Proteomes" id="UP000694391"/>
    </source>
</evidence>
<protein>
    <submittedName>
        <fullName evidence="1">Uncharacterized protein</fullName>
    </submittedName>
</protein>
<reference evidence="1" key="1">
    <citation type="submission" date="2025-08" db="UniProtKB">
        <authorList>
            <consortium name="Ensembl"/>
        </authorList>
    </citation>
    <scope>IDENTIFICATION</scope>
</reference>
<dbReference type="AlphaFoldDB" id="A0A8C0L5J5"/>
<dbReference type="Ensembl" id="ENSCAFT00020028835.1">
    <property type="protein sequence ID" value="ENSCAFP00020024992.1"/>
    <property type="gene ID" value="ENSCAFG00020019628.1"/>
</dbReference>
<dbReference type="GeneTree" id="ENSGT01050000246353"/>
<name>A0A8C0L5J5_CANLU</name>